<keyword evidence="4" id="KW-0498">Mitosis</keyword>
<evidence type="ECO:0000256" key="4">
    <source>
        <dbReference type="ARBA" id="ARBA00022776"/>
    </source>
</evidence>
<protein>
    <recommendedName>
        <fullName evidence="7">HORMA domain-containing protein</fullName>
    </recommendedName>
</protein>
<evidence type="ECO:0000256" key="3">
    <source>
        <dbReference type="ARBA" id="ARBA00022618"/>
    </source>
</evidence>
<feature type="domain" description="HORMA" evidence="7">
    <location>
        <begin position="55"/>
        <end position="234"/>
    </location>
</feature>
<dbReference type="SUPFAM" id="SSF56019">
    <property type="entry name" value="The spindle assembly checkpoint protein mad2"/>
    <property type="match status" value="1"/>
</dbReference>
<evidence type="ECO:0000256" key="1">
    <source>
        <dbReference type="ARBA" id="ARBA00004123"/>
    </source>
</evidence>
<dbReference type="Proteomes" id="UP000030764">
    <property type="component" value="Unassembled WGS sequence"/>
</dbReference>
<dbReference type="GO" id="GO:0051301">
    <property type="term" value="P:cell division"/>
    <property type="evidence" value="ECO:0007669"/>
    <property type="project" value="UniProtKB-KW"/>
</dbReference>
<evidence type="ECO:0000313" key="10">
    <source>
        <dbReference type="Proteomes" id="UP000030764"/>
    </source>
</evidence>
<comment type="similarity">
    <text evidence="2">Belongs to the MAD2 family.</text>
</comment>
<dbReference type="EMBL" id="KL367485">
    <property type="protein sequence ID" value="KFD70845.1"/>
    <property type="molecule type" value="Genomic_DNA"/>
</dbReference>
<dbReference type="GO" id="GO:0007094">
    <property type="term" value="P:mitotic spindle assembly checkpoint signaling"/>
    <property type="evidence" value="ECO:0007669"/>
    <property type="project" value="TreeGrafter"/>
</dbReference>
<dbReference type="InterPro" id="IPR003511">
    <property type="entry name" value="HORMA_dom"/>
</dbReference>
<keyword evidence="3" id="KW-0132">Cell division</keyword>
<dbReference type="GO" id="GO:0005654">
    <property type="term" value="C:nucleoplasm"/>
    <property type="evidence" value="ECO:0007669"/>
    <property type="project" value="TreeGrafter"/>
</dbReference>
<dbReference type="AlphaFoldDB" id="A0A085ML76"/>
<accession>A0A085ML76</accession>
<dbReference type="PANTHER" id="PTHR11842:SF11">
    <property type="entry name" value="MITOTIC SPINDLE ASSEMBLY CHECKPOINT PROTEIN MAD2A"/>
    <property type="match status" value="1"/>
</dbReference>
<gene>
    <name evidence="8" type="ORF">M513_01205</name>
    <name evidence="9" type="ORF">M514_01205</name>
</gene>
<evidence type="ECO:0000313" key="9">
    <source>
        <dbReference type="EMBL" id="KFD70845.1"/>
    </source>
</evidence>
<dbReference type="InterPro" id="IPR036570">
    <property type="entry name" value="HORMA_dom_sf"/>
</dbReference>
<dbReference type="Proteomes" id="UP000030758">
    <property type="component" value="Unassembled WGS sequence"/>
</dbReference>
<proteinExistence type="inferred from homology"/>
<keyword evidence="5" id="KW-0539">Nucleus</keyword>
<dbReference type="EMBL" id="KL363186">
    <property type="protein sequence ID" value="KFD57972.1"/>
    <property type="molecule type" value="Genomic_DNA"/>
</dbReference>
<keyword evidence="6" id="KW-0131">Cell cycle</keyword>
<dbReference type="PROSITE" id="PS50815">
    <property type="entry name" value="HORMA"/>
    <property type="match status" value="1"/>
</dbReference>
<sequence>MLVHCDVKFTRIVYWIFTSRLEKDFLTKDCYSLSFLQLTMDISLYRSSDIVTIDFINDQSAGNFLYFAINTIVYQRQVYPADVFTRVVRFGLPLMVNTSESFKNFLNRVVDAFQERVASKQIQKISLVICSIPSGAVVERWDFVVSRANYAKLRGNCEKQVQRVFHSISAVACFLKPLPPLCECDVELYIPTGSSVPDDCEVINPMFPKCAKNHNLPTANVGPADFKLHVITEF</sequence>
<evidence type="ECO:0000256" key="5">
    <source>
        <dbReference type="ARBA" id="ARBA00023242"/>
    </source>
</evidence>
<comment type="subcellular location">
    <subcellularLocation>
        <location evidence="1">Nucleus</location>
    </subcellularLocation>
</comment>
<evidence type="ECO:0000256" key="2">
    <source>
        <dbReference type="ARBA" id="ARBA00010348"/>
    </source>
</evidence>
<dbReference type="GO" id="GO:0005737">
    <property type="term" value="C:cytoplasm"/>
    <property type="evidence" value="ECO:0007669"/>
    <property type="project" value="TreeGrafter"/>
</dbReference>
<evidence type="ECO:0000313" key="8">
    <source>
        <dbReference type="EMBL" id="KFD57972.1"/>
    </source>
</evidence>
<name>A0A085ML76_9BILA</name>
<dbReference type="InterPro" id="IPR045091">
    <property type="entry name" value="Mad2-like"/>
</dbReference>
<reference evidence="8 10" key="1">
    <citation type="journal article" date="2014" name="Nat. Genet.">
        <title>Genome and transcriptome of the porcine whipworm Trichuris suis.</title>
        <authorList>
            <person name="Jex A.R."/>
            <person name="Nejsum P."/>
            <person name="Schwarz E.M."/>
            <person name="Hu L."/>
            <person name="Young N.D."/>
            <person name="Hall R.S."/>
            <person name="Korhonen P.K."/>
            <person name="Liao S."/>
            <person name="Thamsborg S."/>
            <person name="Xia J."/>
            <person name="Xu P."/>
            <person name="Wang S."/>
            <person name="Scheerlinck J.P."/>
            <person name="Hofmann A."/>
            <person name="Sternberg P.W."/>
            <person name="Wang J."/>
            <person name="Gasser R.B."/>
        </authorList>
    </citation>
    <scope>NUCLEOTIDE SEQUENCE [LARGE SCALE GENOMIC DNA]</scope>
    <source>
        <strain evidence="9">DCEP-RM93F</strain>
        <strain evidence="8">DCEP-RM93M</strain>
    </source>
</reference>
<organism evidence="8 10">
    <name type="scientific">Trichuris suis</name>
    <name type="common">pig whipworm</name>
    <dbReference type="NCBI Taxonomy" id="68888"/>
    <lineage>
        <taxon>Eukaryota</taxon>
        <taxon>Metazoa</taxon>
        <taxon>Ecdysozoa</taxon>
        <taxon>Nematoda</taxon>
        <taxon>Enoplea</taxon>
        <taxon>Dorylaimia</taxon>
        <taxon>Trichinellida</taxon>
        <taxon>Trichuridae</taxon>
        <taxon>Trichuris</taxon>
    </lineage>
</organism>
<evidence type="ECO:0000256" key="6">
    <source>
        <dbReference type="ARBA" id="ARBA00023306"/>
    </source>
</evidence>
<dbReference type="Pfam" id="PF02301">
    <property type="entry name" value="HORMA"/>
    <property type="match status" value="1"/>
</dbReference>
<dbReference type="GO" id="GO:0000776">
    <property type="term" value="C:kinetochore"/>
    <property type="evidence" value="ECO:0007669"/>
    <property type="project" value="TreeGrafter"/>
</dbReference>
<evidence type="ECO:0000259" key="7">
    <source>
        <dbReference type="PROSITE" id="PS50815"/>
    </source>
</evidence>
<dbReference type="Gene3D" id="3.30.900.10">
    <property type="entry name" value="HORMA domain"/>
    <property type="match status" value="1"/>
</dbReference>
<keyword evidence="10" id="KW-1185">Reference proteome</keyword>
<dbReference type="PANTHER" id="PTHR11842">
    <property type="entry name" value="MITOTIC SPINDLE ASSEMBLY CHECKPOINT PROTEIN MAD2"/>
    <property type="match status" value="1"/>
</dbReference>